<dbReference type="Pfam" id="PF00376">
    <property type="entry name" value="MerR"/>
    <property type="match status" value="1"/>
</dbReference>
<evidence type="ECO:0000313" key="6">
    <source>
        <dbReference type="EMBL" id="KRT58875.1"/>
    </source>
</evidence>
<reference evidence="7 8" key="1">
    <citation type="submission" date="2015-11" db="EMBL/GenBank/DDBJ databases">
        <title>The genome of Candidatus Endoriftia persephone in Ridgeia piscesae and population structure of the North Eastern Pacific vestimentiferan symbionts.</title>
        <authorList>
            <person name="Perez M."/>
            <person name="Juniper K.S."/>
        </authorList>
    </citation>
    <scope>NUCLEOTIDE SEQUENCE [LARGE SCALE GENOMIC DNA]</scope>
    <source>
        <strain evidence="6">Ind10</strain>
        <strain evidence="5">Ind11</strain>
    </source>
</reference>
<dbReference type="Proteomes" id="UP000051276">
    <property type="component" value="Unassembled WGS sequence"/>
</dbReference>
<dbReference type="AlphaFoldDB" id="A0A0T5Z1G8"/>
<evidence type="ECO:0000259" key="4">
    <source>
        <dbReference type="PROSITE" id="PS50937"/>
    </source>
</evidence>
<evidence type="ECO:0000256" key="1">
    <source>
        <dbReference type="ARBA" id="ARBA00023015"/>
    </source>
</evidence>
<organism evidence="5 8">
    <name type="scientific">endosymbiont of Ridgeia piscesae</name>
    <dbReference type="NCBI Taxonomy" id="54398"/>
    <lineage>
        <taxon>Bacteria</taxon>
        <taxon>Pseudomonadati</taxon>
        <taxon>Pseudomonadota</taxon>
        <taxon>Gammaproteobacteria</taxon>
        <taxon>sulfur-oxidizing symbionts</taxon>
    </lineage>
</organism>
<name>A0A0T5Z1G8_9GAMM</name>
<dbReference type="PANTHER" id="PTHR30204">
    <property type="entry name" value="REDOX-CYCLING DRUG-SENSING TRANSCRIPTIONAL ACTIVATOR SOXR"/>
    <property type="match status" value="1"/>
</dbReference>
<keyword evidence="8" id="KW-1185">Reference proteome</keyword>
<feature type="domain" description="HTH merR-type" evidence="4">
    <location>
        <begin position="4"/>
        <end position="73"/>
    </location>
</feature>
<dbReference type="PRINTS" id="PR00040">
    <property type="entry name" value="HTHMERR"/>
</dbReference>
<protein>
    <submittedName>
        <fullName evidence="5">DNA-binding transcriptional regulator, MerR family</fullName>
    </submittedName>
    <submittedName>
        <fullName evidence="6">MerR family transcriptional regulator, mercuric resistance operon regulatory protein</fullName>
    </submittedName>
</protein>
<dbReference type="Gene3D" id="1.10.1660.10">
    <property type="match status" value="1"/>
</dbReference>
<keyword evidence="3" id="KW-0804">Transcription</keyword>
<dbReference type="Pfam" id="PF09278">
    <property type="entry name" value="MerR-DNA-bind"/>
    <property type="match status" value="1"/>
</dbReference>
<dbReference type="Proteomes" id="UP000051634">
    <property type="component" value="Unassembled WGS sequence"/>
</dbReference>
<proteinExistence type="predicted"/>
<evidence type="ECO:0000313" key="5">
    <source>
        <dbReference type="EMBL" id="KRT56659.1"/>
    </source>
</evidence>
<keyword evidence="1" id="KW-0805">Transcription regulation</keyword>
<evidence type="ECO:0000313" key="8">
    <source>
        <dbReference type="Proteomes" id="UP000051634"/>
    </source>
</evidence>
<evidence type="ECO:0000256" key="3">
    <source>
        <dbReference type="ARBA" id="ARBA00023163"/>
    </source>
</evidence>
<dbReference type="GO" id="GO:0003677">
    <property type="term" value="F:DNA binding"/>
    <property type="evidence" value="ECO:0007669"/>
    <property type="project" value="UniProtKB-KW"/>
</dbReference>
<dbReference type="PROSITE" id="PS50937">
    <property type="entry name" value="HTH_MERR_2"/>
    <property type="match status" value="1"/>
</dbReference>
<comment type="caution">
    <text evidence="5">The sequence shown here is derived from an EMBL/GenBank/DDBJ whole genome shotgun (WGS) entry which is preliminary data.</text>
</comment>
<dbReference type="EMBL" id="LMXI01000258">
    <property type="protein sequence ID" value="KRT58875.1"/>
    <property type="molecule type" value="Genomic_DNA"/>
</dbReference>
<evidence type="ECO:0000313" key="7">
    <source>
        <dbReference type="Proteomes" id="UP000051276"/>
    </source>
</evidence>
<dbReference type="InterPro" id="IPR015358">
    <property type="entry name" value="Tscrpt_reg_MerR_DNA-bd"/>
</dbReference>
<dbReference type="EMBL" id="LDXT01000020">
    <property type="protein sequence ID" value="KRT56659.1"/>
    <property type="molecule type" value="Genomic_DNA"/>
</dbReference>
<sequence>MTEQLTIGRLAWAAGVNIETIRYYQRIGLIDEPVKPIQGYRHYPATTIERIRFIKRAQDLGFNLSEIADLLSLKHRECEEARMIAENKHADITRRIRDLTAMQGELAKLIDACRENINGQDRCAIIETLAQSRRR</sequence>
<dbReference type="RefSeq" id="WP_057957367.1">
    <property type="nucleotide sequence ID" value="NZ_KQ557087.1"/>
</dbReference>
<dbReference type="InterPro" id="IPR000551">
    <property type="entry name" value="MerR-type_HTH_dom"/>
</dbReference>
<gene>
    <name evidence="5" type="ORF">Ga0074115_1772</name>
    <name evidence="6" type="ORF">Ga0076813_14362</name>
</gene>
<accession>A0A0T5Z1G8</accession>
<evidence type="ECO:0000256" key="2">
    <source>
        <dbReference type="ARBA" id="ARBA00023125"/>
    </source>
</evidence>
<dbReference type="STRING" id="54398.Ga0074115_1772"/>
<dbReference type="PANTHER" id="PTHR30204:SF94">
    <property type="entry name" value="HEAVY METAL-DEPENDENT TRANSCRIPTIONAL REGULATOR HI_0293-RELATED"/>
    <property type="match status" value="1"/>
</dbReference>
<dbReference type="InterPro" id="IPR009061">
    <property type="entry name" value="DNA-bd_dom_put_sf"/>
</dbReference>
<keyword evidence="2 5" id="KW-0238">DNA-binding</keyword>
<dbReference type="InterPro" id="IPR047057">
    <property type="entry name" value="MerR_fam"/>
</dbReference>
<dbReference type="OrthoDB" id="9808480at2"/>
<dbReference type="PATRIC" id="fig|54398.3.peg.3228"/>
<dbReference type="PROSITE" id="PS00552">
    <property type="entry name" value="HTH_MERR_1"/>
    <property type="match status" value="1"/>
</dbReference>
<dbReference type="SUPFAM" id="SSF46955">
    <property type="entry name" value="Putative DNA-binding domain"/>
    <property type="match status" value="1"/>
</dbReference>
<dbReference type="SMART" id="SM00422">
    <property type="entry name" value="HTH_MERR"/>
    <property type="match status" value="1"/>
</dbReference>
<dbReference type="GO" id="GO:0003700">
    <property type="term" value="F:DNA-binding transcription factor activity"/>
    <property type="evidence" value="ECO:0007669"/>
    <property type="project" value="InterPro"/>
</dbReference>